<reference evidence="3" key="1">
    <citation type="journal article" date="2019" name="Int. J. Syst. Evol. Microbiol.">
        <title>The Global Catalogue of Microorganisms (GCM) 10K type strain sequencing project: providing services to taxonomists for standard genome sequencing and annotation.</title>
        <authorList>
            <consortium name="The Broad Institute Genomics Platform"/>
            <consortium name="The Broad Institute Genome Sequencing Center for Infectious Disease"/>
            <person name="Wu L."/>
            <person name="Ma J."/>
        </authorList>
    </citation>
    <scope>NUCLEOTIDE SEQUENCE [LARGE SCALE GENOMIC DNA]</scope>
    <source>
        <strain evidence="3">CGMCC 1.7656</strain>
    </source>
</reference>
<name>A0ABQ2NLC3_9FLAO</name>
<evidence type="ECO:0000313" key="2">
    <source>
        <dbReference type="EMBL" id="GGP06238.1"/>
    </source>
</evidence>
<organism evidence="2 3">
    <name type="scientific">Cloacibacterium rupense</name>
    <dbReference type="NCBI Taxonomy" id="517423"/>
    <lineage>
        <taxon>Bacteria</taxon>
        <taxon>Pseudomonadati</taxon>
        <taxon>Bacteroidota</taxon>
        <taxon>Flavobacteriia</taxon>
        <taxon>Flavobacteriales</taxon>
        <taxon>Weeksellaceae</taxon>
    </lineage>
</organism>
<dbReference type="InterPro" id="IPR013766">
    <property type="entry name" value="Thioredoxin_domain"/>
</dbReference>
<comment type="caution">
    <text evidence="2">The sequence shown here is derived from an EMBL/GenBank/DDBJ whole genome shotgun (WGS) entry which is preliminary data.</text>
</comment>
<accession>A0ABQ2NLC3</accession>
<sequence>MSFFAQEGIQFENDTFQNILDKAKKENKLVFLDAFASWCGPCKLLERNVFPQKEVGEFYNKNFINSRFDMEKGEGKDIARKYGVNSYPSFLFLNGNGEVVFRGKGYMEVSGFLAMGKDVLNPENKIEKRIEKFYAGEKDPEFLIKLMKDVSGNDFSFAQKISERYFQVKENAELTKEDAAILLYFTKSSEDGNFKIFQKKKSELMKFVPENVLNDFERQLKLTTIIKKAVDYTNEKIDNNYLITEATKIIGEKDAKILSARLRKDFYLSNKNYIEYEKACLDYYEKPADFSAEELNQVSWDFFLFVSNADSLKKAVDWSLESIKKQEDNINTDTLARLYYKLNDSKNAKIWAEKSIELAKKSNAEYTSTENLLNSIKQ</sequence>
<dbReference type="Pfam" id="PF13098">
    <property type="entry name" value="Thioredoxin_2"/>
    <property type="match status" value="1"/>
</dbReference>
<dbReference type="InterPro" id="IPR036249">
    <property type="entry name" value="Thioredoxin-like_sf"/>
</dbReference>
<evidence type="ECO:0000313" key="3">
    <source>
        <dbReference type="Proteomes" id="UP000620064"/>
    </source>
</evidence>
<dbReference type="PROSITE" id="PS51352">
    <property type="entry name" value="THIOREDOXIN_2"/>
    <property type="match status" value="1"/>
</dbReference>
<evidence type="ECO:0000259" key="1">
    <source>
        <dbReference type="PROSITE" id="PS51352"/>
    </source>
</evidence>
<gene>
    <name evidence="2" type="ORF">GCM10010992_25650</name>
</gene>
<protein>
    <recommendedName>
        <fullName evidence="1">Thioredoxin domain-containing protein</fullName>
    </recommendedName>
</protein>
<dbReference type="Proteomes" id="UP000620064">
    <property type="component" value="Unassembled WGS sequence"/>
</dbReference>
<dbReference type="InterPro" id="IPR012336">
    <property type="entry name" value="Thioredoxin-like_fold"/>
</dbReference>
<feature type="domain" description="Thioredoxin" evidence="1">
    <location>
        <begin position="1"/>
        <end position="152"/>
    </location>
</feature>
<dbReference type="SUPFAM" id="SSF52833">
    <property type="entry name" value="Thioredoxin-like"/>
    <property type="match status" value="1"/>
</dbReference>
<keyword evidence="3" id="KW-1185">Reference proteome</keyword>
<proteinExistence type="predicted"/>
<dbReference type="EMBL" id="BMLV01000006">
    <property type="protein sequence ID" value="GGP06238.1"/>
    <property type="molecule type" value="Genomic_DNA"/>
</dbReference>
<dbReference type="Gene3D" id="3.40.30.10">
    <property type="entry name" value="Glutaredoxin"/>
    <property type="match status" value="1"/>
</dbReference>